<gene>
    <name evidence="2" type="ORF">COX05_02365</name>
</gene>
<evidence type="ECO:0000313" key="3">
    <source>
        <dbReference type="Proteomes" id="UP000228495"/>
    </source>
</evidence>
<keyword evidence="1" id="KW-0812">Transmembrane</keyword>
<name>A0A2H0BFY8_UNCKA</name>
<sequence>MKFLKSFWHSFFNSASSPLYYNDVLRAKDSFSWKYLAVLVAFIVLIGAVELLAYTAPVVNSFDVDKALTHLGDLYPDELEVNVSNGVISINQELPYSVPLPSGWMSDDALGADVTSLALFTTDDALNGALRERNSLFIIGETIAYAPNKIEYALDGTSNETFTYQVLSIPEDLDSFFITSTDVHGFVTDIKSLPFIANRWFVPAYVLLILVGSIVVFPFIYMFRVVTVFALGFVGWIISIFMSKKLAYMDVVRLSMHAQTPLVIIATIGGLLRVLYMSAGVFILLYIIWFVFVLRAINTVPTHEDV</sequence>
<reference evidence="2 3" key="1">
    <citation type="submission" date="2017-09" db="EMBL/GenBank/DDBJ databases">
        <title>Depth-based differentiation of microbial function through sediment-hosted aquifers and enrichment of novel symbionts in the deep terrestrial subsurface.</title>
        <authorList>
            <person name="Probst A.J."/>
            <person name="Ladd B."/>
            <person name="Jarett J.K."/>
            <person name="Geller-Mcgrath D.E."/>
            <person name="Sieber C.M."/>
            <person name="Emerson J.B."/>
            <person name="Anantharaman K."/>
            <person name="Thomas B.C."/>
            <person name="Malmstrom R."/>
            <person name="Stieglmeier M."/>
            <person name="Klingl A."/>
            <person name="Woyke T."/>
            <person name="Ryan C.M."/>
            <person name="Banfield J.F."/>
        </authorList>
    </citation>
    <scope>NUCLEOTIDE SEQUENCE [LARGE SCALE GENOMIC DNA]</scope>
    <source>
        <strain evidence="2">CG22_combo_CG10-13_8_21_14_all_39_12</strain>
    </source>
</reference>
<organism evidence="2 3">
    <name type="scientific">candidate division WWE3 bacterium CG22_combo_CG10-13_8_21_14_all_39_12</name>
    <dbReference type="NCBI Taxonomy" id="1975094"/>
    <lineage>
        <taxon>Bacteria</taxon>
        <taxon>Katanobacteria</taxon>
    </lineage>
</organism>
<proteinExistence type="predicted"/>
<dbReference type="Proteomes" id="UP000228495">
    <property type="component" value="Unassembled WGS sequence"/>
</dbReference>
<keyword evidence="1" id="KW-1133">Transmembrane helix</keyword>
<accession>A0A2H0BFY8</accession>
<keyword evidence="1" id="KW-0472">Membrane</keyword>
<feature type="transmembrane region" description="Helical" evidence="1">
    <location>
        <begin position="200"/>
        <end position="220"/>
    </location>
</feature>
<evidence type="ECO:0000313" key="2">
    <source>
        <dbReference type="EMBL" id="PIP56575.1"/>
    </source>
</evidence>
<evidence type="ECO:0000256" key="1">
    <source>
        <dbReference type="SAM" id="Phobius"/>
    </source>
</evidence>
<dbReference type="Pfam" id="PF06691">
    <property type="entry name" value="DUF1189"/>
    <property type="match status" value="1"/>
</dbReference>
<dbReference type="EMBL" id="PCSU01000038">
    <property type="protein sequence ID" value="PIP56575.1"/>
    <property type="molecule type" value="Genomic_DNA"/>
</dbReference>
<comment type="caution">
    <text evidence="2">The sequence shown here is derived from an EMBL/GenBank/DDBJ whole genome shotgun (WGS) entry which is preliminary data.</text>
</comment>
<evidence type="ECO:0008006" key="4">
    <source>
        <dbReference type="Google" id="ProtNLM"/>
    </source>
</evidence>
<dbReference type="InterPro" id="IPR009574">
    <property type="entry name" value="DUF1189"/>
</dbReference>
<protein>
    <recommendedName>
        <fullName evidence="4">DUF1189 domain-containing protein</fullName>
    </recommendedName>
</protein>
<feature type="transmembrane region" description="Helical" evidence="1">
    <location>
        <begin position="226"/>
        <end position="242"/>
    </location>
</feature>
<feature type="transmembrane region" description="Helical" evidence="1">
    <location>
        <begin position="262"/>
        <end position="292"/>
    </location>
</feature>
<feature type="transmembrane region" description="Helical" evidence="1">
    <location>
        <begin position="35"/>
        <end position="56"/>
    </location>
</feature>
<dbReference type="AlphaFoldDB" id="A0A2H0BFY8"/>